<keyword evidence="2" id="KW-0813">Transport</keyword>
<feature type="transmembrane region" description="Helical" evidence="6">
    <location>
        <begin position="181"/>
        <end position="200"/>
    </location>
</feature>
<comment type="subcellular location">
    <subcellularLocation>
        <location evidence="1">Membrane</location>
        <topology evidence="1">Multi-pass membrane protein</topology>
    </subcellularLocation>
</comment>
<feature type="transmembrane region" description="Helical" evidence="6">
    <location>
        <begin position="272"/>
        <end position="294"/>
    </location>
</feature>
<dbReference type="CDD" id="cd17316">
    <property type="entry name" value="MFS_SV2_like"/>
    <property type="match status" value="1"/>
</dbReference>
<dbReference type="InterPro" id="IPR005829">
    <property type="entry name" value="Sugar_transporter_CS"/>
</dbReference>
<feature type="transmembrane region" description="Helical" evidence="6">
    <location>
        <begin position="39"/>
        <end position="57"/>
    </location>
</feature>
<dbReference type="KEGG" id="fai:FAD_1591"/>
<gene>
    <name evidence="8" type="ORF">FAD_1591</name>
</gene>
<evidence type="ECO:0000256" key="3">
    <source>
        <dbReference type="ARBA" id="ARBA00022692"/>
    </source>
</evidence>
<dbReference type="SUPFAM" id="SSF103473">
    <property type="entry name" value="MFS general substrate transporter"/>
    <property type="match status" value="1"/>
</dbReference>
<evidence type="ECO:0000256" key="6">
    <source>
        <dbReference type="SAM" id="Phobius"/>
    </source>
</evidence>
<dbReference type="PROSITE" id="PS50850">
    <property type="entry name" value="MFS"/>
    <property type="match status" value="1"/>
</dbReference>
<feature type="transmembrane region" description="Helical" evidence="6">
    <location>
        <begin position="92"/>
        <end position="111"/>
    </location>
</feature>
<organism evidence="8 9">
    <name type="scientific">Ferroplasma acidiphilum</name>
    <dbReference type="NCBI Taxonomy" id="74969"/>
    <lineage>
        <taxon>Archaea</taxon>
        <taxon>Methanobacteriati</taxon>
        <taxon>Thermoplasmatota</taxon>
        <taxon>Thermoplasmata</taxon>
        <taxon>Thermoplasmatales</taxon>
        <taxon>Ferroplasmaceae</taxon>
        <taxon>Ferroplasma</taxon>
    </lineage>
</organism>
<dbReference type="InterPro" id="IPR020846">
    <property type="entry name" value="MFS_dom"/>
</dbReference>
<proteinExistence type="predicted"/>
<evidence type="ECO:0000256" key="4">
    <source>
        <dbReference type="ARBA" id="ARBA00022989"/>
    </source>
</evidence>
<feature type="transmembrane region" description="Helical" evidence="6">
    <location>
        <begin position="306"/>
        <end position="325"/>
    </location>
</feature>
<evidence type="ECO:0000259" key="7">
    <source>
        <dbReference type="PROSITE" id="PS50850"/>
    </source>
</evidence>
<evidence type="ECO:0000256" key="5">
    <source>
        <dbReference type="ARBA" id="ARBA00023136"/>
    </source>
</evidence>
<feature type="transmembrane region" description="Helical" evidence="6">
    <location>
        <begin position="357"/>
        <end position="378"/>
    </location>
</feature>
<dbReference type="GO" id="GO:0022857">
    <property type="term" value="F:transmembrane transporter activity"/>
    <property type="evidence" value="ECO:0007669"/>
    <property type="project" value="InterPro"/>
</dbReference>
<protein>
    <submittedName>
        <fullName evidence="8">Major facilitator superfamily permease</fullName>
    </submittedName>
</protein>
<evidence type="ECO:0000256" key="1">
    <source>
        <dbReference type="ARBA" id="ARBA00004141"/>
    </source>
</evidence>
<dbReference type="Pfam" id="PF00083">
    <property type="entry name" value="Sugar_tr"/>
    <property type="match status" value="1"/>
</dbReference>
<feature type="transmembrane region" description="Helical" evidence="6">
    <location>
        <begin position="117"/>
        <end position="139"/>
    </location>
</feature>
<accession>A0A1V0N5P1</accession>
<dbReference type="Proteomes" id="UP000192050">
    <property type="component" value="Chromosome"/>
</dbReference>
<feature type="domain" description="Major facilitator superfamily (MFS) profile" evidence="7">
    <location>
        <begin position="26"/>
        <end position="445"/>
    </location>
</feature>
<feature type="transmembrane region" description="Helical" evidence="6">
    <location>
        <begin position="417"/>
        <end position="440"/>
    </location>
</feature>
<dbReference type="STRING" id="74969.FAD_1591"/>
<dbReference type="AlphaFoldDB" id="A0A1V0N5P1"/>
<name>A0A1V0N5P1_9ARCH</name>
<keyword evidence="4 6" id="KW-1133">Transmembrane helix</keyword>
<feature type="transmembrane region" description="Helical" evidence="6">
    <location>
        <begin position="332"/>
        <end position="351"/>
    </location>
</feature>
<dbReference type="PANTHER" id="PTHR23511">
    <property type="entry name" value="SYNAPTIC VESICLE GLYCOPROTEIN 2"/>
    <property type="match status" value="1"/>
</dbReference>
<dbReference type="RefSeq" id="WP_081142975.1">
    <property type="nucleotide sequence ID" value="NZ_CP015363.1"/>
</dbReference>
<evidence type="ECO:0000313" key="9">
    <source>
        <dbReference type="Proteomes" id="UP000192050"/>
    </source>
</evidence>
<dbReference type="Gene3D" id="1.20.1250.20">
    <property type="entry name" value="MFS general substrate transporter like domains"/>
    <property type="match status" value="1"/>
</dbReference>
<dbReference type="InterPro" id="IPR036259">
    <property type="entry name" value="MFS_trans_sf"/>
</dbReference>
<feature type="transmembrane region" description="Helical" evidence="6">
    <location>
        <begin position="151"/>
        <end position="169"/>
    </location>
</feature>
<keyword evidence="3 6" id="KW-0812">Transmembrane</keyword>
<dbReference type="GO" id="GO:0016020">
    <property type="term" value="C:membrane"/>
    <property type="evidence" value="ECO:0007669"/>
    <property type="project" value="UniProtKB-SubCell"/>
</dbReference>
<evidence type="ECO:0000313" key="8">
    <source>
        <dbReference type="EMBL" id="ARD85437.1"/>
    </source>
</evidence>
<dbReference type="OrthoDB" id="117970at2157"/>
<feature type="transmembrane region" description="Helical" evidence="6">
    <location>
        <begin position="63"/>
        <end position="85"/>
    </location>
</feature>
<dbReference type="PROSITE" id="PS00217">
    <property type="entry name" value="SUGAR_TRANSPORT_2"/>
    <property type="match status" value="1"/>
</dbReference>
<dbReference type="GeneID" id="31677081"/>
<dbReference type="InterPro" id="IPR005828">
    <property type="entry name" value="MFS_sugar_transport-like"/>
</dbReference>
<dbReference type="EMBL" id="CP015363">
    <property type="protein sequence ID" value="ARD85437.1"/>
    <property type="molecule type" value="Genomic_DNA"/>
</dbReference>
<evidence type="ECO:0000256" key="2">
    <source>
        <dbReference type="ARBA" id="ARBA00022448"/>
    </source>
</evidence>
<feature type="transmembrane region" description="Helical" evidence="6">
    <location>
        <begin position="390"/>
        <end position="411"/>
    </location>
</feature>
<reference evidence="8 9" key="1">
    <citation type="submission" date="2011-10" db="EMBL/GenBank/DDBJ databases">
        <title>Metabolic and evolutionary patterns in the extreme acidophile Ferroplasma acidiphilum.</title>
        <authorList>
            <person name="Golyshina O.V."/>
            <person name="Kozyavkin S.A."/>
            <person name="Tatusov R.L."/>
            <person name="Slesarev A.I."/>
            <person name="Golyshin P.N."/>
        </authorList>
    </citation>
    <scope>NUCLEOTIDE SEQUENCE [LARGE SCALE GENOMIC DNA]</scope>
    <source>
        <strain evidence="9">Y</strain>
    </source>
</reference>
<keyword evidence="5 6" id="KW-0472">Membrane</keyword>
<keyword evidence="9" id="KW-1185">Reference proteome</keyword>
<sequence>MQNKPYEGSVSDRLERIPFSSVQRDFLLMVAGGEWAETLMLLGNGAILALVVSVLGITHSLGATIITTAFFLGEFVGSAFFGWLADRRGRKFVFLYNLLVFSFGMLIAGFMSDPFLIAVFIFIGGIGVGGEFPLVDSFTTEMMPAKVRGNRLAWVYTIAVTAGFVIAFLTYEMDIIAPTYYSWRILFWFMAVVGFAIWAVRTRLKESPRWLEVHGEYKKANEITTEWEQKTMERKHLKELPPVTTNTPIEQNRSKYKDIFEPDVRKRSIMMIIFQFFQSGIFYGFTALSPLFLIDKGFDLPKTLEFTFLIYAGFFFGSVFNLFIIDKVERKWGIIGTAVLAGIFGTAFAVVSNVYLIVIFGFITTFLLWNFSNFYHAYQAEIFPTRIRPTAAGTVYAVSRVSTAILTLFIVDIFLPHGVLASFGIIWVFIAIVVVDIWVLGPKSSKEQVETIAQLYCPVNISYIYPLKI</sequence>